<dbReference type="AlphaFoldDB" id="A0A934VCE1"/>
<dbReference type="InterPro" id="IPR023393">
    <property type="entry name" value="START-like_dom_sf"/>
</dbReference>
<dbReference type="Pfam" id="PF10604">
    <property type="entry name" value="Polyketide_cyc2"/>
    <property type="match status" value="1"/>
</dbReference>
<name>A0A934VCE1_9BACT</name>
<dbReference type="Gene3D" id="3.30.530.20">
    <property type="match status" value="1"/>
</dbReference>
<evidence type="ECO:0000313" key="1">
    <source>
        <dbReference type="EMBL" id="MBK1816876.1"/>
    </source>
</evidence>
<gene>
    <name evidence="1" type="ORF">JIN84_14720</name>
</gene>
<dbReference type="Proteomes" id="UP000600139">
    <property type="component" value="Unassembled WGS sequence"/>
</dbReference>
<dbReference type="EMBL" id="JAENIK010000011">
    <property type="protein sequence ID" value="MBK1816876.1"/>
    <property type="molecule type" value="Genomic_DNA"/>
</dbReference>
<dbReference type="InterPro" id="IPR019587">
    <property type="entry name" value="Polyketide_cyclase/dehydratase"/>
</dbReference>
<evidence type="ECO:0000313" key="2">
    <source>
        <dbReference type="Proteomes" id="UP000600139"/>
    </source>
</evidence>
<dbReference type="CDD" id="cd07818">
    <property type="entry name" value="SRPBCC_1"/>
    <property type="match status" value="1"/>
</dbReference>
<dbReference type="SUPFAM" id="SSF55961">
    <property type="entry name" value="Bet v1-like"/>
    <property type="match status" value="1"/>
</dbReference>
<proteinExistence type="predicted"/>
<protein>
    <submittedName>
        <fullName evidence="1">SRPBCC family protein</fullName>
    </submittedName>
</protein>
<accession>A0A934VCE1</accession>
<keyword evidence="2" id="KW-1185">Reference proteome</keyword>
<reference evidence="1" key="1">
    <citation type="submission" date="2021-01" db="EMBL/GenBank/DDBJ databases">
        <title>Modified the classification status of verrucomicrobia.</title>
        <authorList>
            <person name="Feng X."/>
        </authorList>
    </citation>
    <scope>NUCLEOTIDE SEQUENCE</scope>
    <source>
        <strain evidence="1">JCM 18052</strain>
    </source>
</reference>
<organism evidence="1 2">
    <name type="scientific">Luteolibacter yonseiensis</name>
    <dbReference type="NCBI Taxonomy" id="1144680"/>
    <lineage>
        <taxon>Bacteria</taxon>
        <taxon>Pseudomonadati</taxon>
        <taxon>Verrucomicrobiota</taxon>
        <taxon>Verrucomicrobiia</taxon>
        <taxon>Verrucomicrobiales</taxon>
        <taxon>Verrucomicrobiaceae</taxon>
        <taxon>Luteolibacter</taxon>
    </lineage>
</organism>
<dbReference type="RefSeq" id="WP_200351800.1">
    <property type="nucleotide sequence ID" value="NZ_BAABHZ010000006.1"/>
</dbReference>
<comment type="caution">
    <text evidence="1">The sequence shown here is derived from an EMBL/GenBank/DDBJ whole genome shotgun (WGS) entry which is preliminary data.</text>
</comment>
<sequence>MIAKILIALGVIILIFVIVVASRPADFSYRRTATISAPPSAVFPHVNDLHKWQAWSPWAKKDPAAKNTFEGPPAGVGSSMSWAGNNDVGEGTMSVTGSEPDESVRFKLEFRKPFAGTNFADFTFKPEGGQTVVTWTMTGKNTFFFKAFSLFVDCDKMIGGDFEKGLADLKKIVETQGAN</sequence>